<name>A0A3D8Q475_9HELO</name>
<dbReference type="InterPro" id="IPR017972">
    <property type="entry name" value="Cyt_P450_CS"/>
</dbReference>
<keyword evidence="6" id="KW-0560">Oxidoreductase</keyword>
<dbReference type="Gene3D" id="1.10.630.10">
    <property type="entry name" value="Cytochrome P450"/>
    <property type="match status" value="1"/>
</dbReference>
<proteinExistence type="inferred from homology"/>
<dbReference type="InterPro" id="IPR036396">
    <property type="entry name" value="Cyt_P450_sf"/>
</dbReference>
<dbReference type="PANTHER" id="PTHR24305">
    <property type="entry name" value="CYTOCHROME P450"/>
    <property type="match status" value="1"/>
</dbReference>
<evidence type="ECO:0000256" key="2">
    <source>
        <dbReference type="ARBA" id="ARBA00010617"/>
    </source>
</evidence>
<dbReference type="OrthoDB" id="5835829at2759"/>
<feature type="signal peptide" evidence="7">
    <location>
        <begin position="1"/>
        <end position="23"/>
    </location>
</feature>
<evidence type="ECO:0000256" key="1">
    <source>
        <dbReference type="ARBA" id="ARBA00001971"/>
    </source>
</evidence>
<sequence>MTSFVQMLVVVLVGEFLRRCVETLLFGFTGPLAKIPGPWLCKVSTLPHKLALIQGRNVERYRDLMKRYGDTVRVGAFYHGIQANPKAPDLQTETDKVAYKQRRRWLSPGFSISYLKGLEPILAGCLREFEEFLHVKCAEAEGGVAKVDIYGLVANLASDIISATSLGGSFEQVKTGKTYYKDRIISRLKRTSIFAQLPFLKYVPLVPPIEDAEIEDMLDRVLQKRRQMPKEQVHQDLLQILIDTNVEHPTVYTEAHIKIAGSDTSSTTATFAIKLLLEDPEALQKLIGELDSAFPSKSSPITMERTQNLEFLNAVINEALRVQPILATGISRETPEPRIVNSYETALHAQITAIGLDAANFPHPAQFLPERWLAPVDGVVADKRAFLPFSGGLRSCPGQQFALRELRLILATLFRRFELARVEGQDERLKAHLVRYFAANKWCVTVKERAE</sequence>
<dbReference type="InterPro" id="IPR002401">
    <property type="entry name" value="Cyt_P450_E_grp-I"/>
</dbReference>
<organism evidence="8 9">
    <name type="scientific">Coleophoma crateriformis</name>
    <dbReference type="NCBI Taxonomy" id="565419"/>
    <lineage>
        <taxon>Eukaryota</taxon>
        <taxon>Fungi</taxon>
        <taxon>Dikarya</taxon>
        <taxon>Ascomycota</taxon>
        <taxon>Pezizomycotina</taxon>
        <taxon>Leotiomycetes</taxon>
        <taxon>Helotiales</taxon>
        <taxon>Dermateaceae</taxon>
        <taxon>Coleophoma</taxon>
    </lineage>
</organism>
<feature type="binding site" description="axial binding residue" evidence="5">
    <location>
        <position position="396"/>
    </location>
    <ligand>
        <name>heme</name>
        <dbReference type="ChEBI" id="CHEBI:30413"/>
    </ligand>
    <ligandPart>
        <name>Fe</name>
        <dbReference type="ChEBI" id="CHEBI:18248"/>
    </ligandPart>
</feature>
<evidence type="ECO:0000313" key="9">
    <source>
        <dbReference type="Proteomes" id="UP000256328"/>
    </source>
</evidence>
<dbReference type="PRINTS" id="PR00385">
    <property type="entry name" value="P450"/>
</dbReference>
<dbReference type="PANTHER" id="PTHR24305:SF166">
    <property type="entry name" value="CYTOCHROME P450 12A4, MITOCHONDRIAL-RELATED"/>
    <property type="match status" value="1"/>
</dbReference>
<dbReference type="InterPro" id="IPR050121">
    <property type="entry name" value="Cytochrome_P450_monoxygenase"/>
</dbReference>
<evidence type="ECO:0000256" key="7">
    <source>
        <dbReference type="SAM" id="SignalP"/>
    </source>
</evidence>
<keyword evidence="3 5" id="KW-0479">Metal-binding</keyword>
<dbReference type="Proteomes" id="UP000256328">
    <property type="component" value="Unassembled WGS sequence"/>
</dbReference>
<evidence type="ECO:0000256" key="5">
    <source>
        <dbReference type="PIRSR" id="PIRSR602401-1"/>
    </source>
</evidence>
<evidence type="ECO:0000313" key="8">
    <source>
        <dbReference type="EMBL" id="RDW56438.1"/>
    </source>
</evidence>
<evidence type="ECO:0000256" key="3">
    <source>
        <dbReference type="ARBA" id="ARBA00022723"/>
    </source>
</evidence>
<keyword evidence="4 5" id="KW-0408">Iron</keyword>
<dbReference type="EMBL" id="PDLN01000027">
    <property type="protein sequence ID" value="RDW56438.1"/>
    <property type="molecule type" value="Genomic_DNA"/>
</dbReference>
<feature type="chain" id="PRO_5017643412" description="Cytochrome P450" evidence="7">
    <location>
        <begin position="24"/>
        <end position="451"/>
    </location>
</feature>
<dbReference type="GO" id="GO:0016705">
    <property type="term" value="F:oxidoreductase activity, acting on paired donors, with incorporation or reduction of molecular oxygen"/>
    <property type="evidence" value="ECO:0007669"/>
    <property type="project" value="InterPro"/>
</dbReference>
<dbReference type="InterPro" id="IPR001128">
    <property type="entry name" value="Cyt_P450"/>
</dbReference>
<keyword evidence="6" id="KW-0503">Monooxygenase</keyword>
<evidence type="ECO:0000256" key="6">
    <source>
        <dbReference type="RuleBase" id="RU000461"/>
    </source>
</evidence>
<evidence type="ECO:0000256" key="4">
    <source>
        <dbReference type="ARBA" id="ARBA00023004"/>
    </source>
</evidence>
<dbReference type="GO" id="GO:0005506">
    <property type="term" value="F:iron ion binding"/>
    <property type="evidence" value="ECO:0007669"/>
    <property type="project" value="InterPro"/>
</dbReference>
<protein>
    <recommendedName>
        <fullName evidence="10">Cytochrome P450</fullName>
    </recommendedName>
</protein>
<accession>A0A3D8Q475</accession>
<dbReference type="GO" id="GO:0020037">
    <property type="term" value="F:heme binding"/>
    <property type="evidence" value="ECO:0007669"/>
    <property type="project" value="InterPro"/>
</dbReference>
<dbReference type="SUPFAM" id="SSF48264">
    <property type="entry name" value="Cytochrome P450"/>
    <property type="match status" value="1"/>
</dbReference>
<reference evidence="8 9" key="1">
    <citation type="journal article" date="2018" name="IMA Fungus">
        <title>IMA Genome-F 9: Draft genome sequence of Annulohypoxylon stygium, Aspergillus mulundensis, Berkeleyomyces basicola (syn. Thielaviopsis basicola), Ceratocystis smalleyi, two Cercospora beticola strains, Coleophoma cylindrospora, Fusarium fracticaudum, Phialophora cf. hyalina, and Morchella septimelata.</title>
        <authorList>
            <person name="Wingfield B.D."/>
            <person name="Bills G.F."/>
            <person name="Dong Y."/>
            <person name="Huang W."/>
            <person name="Nel W.J."/>
            <person name="Swalarsk-Parry B.S."/>
            <person name="Vaghefi N."/>
            <person name="Wilken P.M."/>
            <person name="An Z."/>
            <person name="de Beer Z.W."/>
            <person name="De Vos L."/>
            <person name="Chen L."/>
            <person name="Duong T.A."/>
            <person name="Gao Y."/>
            <person name="Hammerbacher A."/>
            <person name="Kikkert J.R."/>
            <person name="Li Y."/>
            <person name="Li H."/>
            <person name="Li K."/>
            <person name="Li Q."/>
            <person name="Liu X."/>
            <person name="Ma X."/>
            <person name="Naidoo K."/>
            <person name="Pethybridge S.J."/>
            <person name="Sun J."/>
            <person name="Steenkamp E.T."/>
            <person name="van der Nest M.A."/>
            <person name="van Wyk S."/>
            <person name="Wingfield M.J."/>
            <person name="Xiong C."/>
            <person name="Yue Q."/>
            <person name="Zhang X."/>
        </authorList>
    </citation>
    <scope>NUCLEOTIDE SEQUENCE [LARGE SCALE GENOMIC DNA]</scope>
    <source>
        <strain evidence="8 9">BP5796</strain>
    </source>
</reference>
<comment type="similarity">
    <text evidence="2 6">Belongs to the cytochrome P450 family.</text>
</comment>
<comment type="caution">
    <text evidence="8">The sequence shown here is derived from an EMBL/GenBank/DDBJ whole genome shotgun (WGS) entry which is preliminary data.</text>
</comment>
<keyword evidence="9" id="KW-1185">Reference proteome</keyword>
<comment type="cofactor">
    <cofactor evidence="1 5">
        <name>heme</name>
        <dbReference type="ChEBI" id="CHEBI:30413"/>
    </cofactor>
</comment>
<evidence type="ECO:0008006" key="10">
    <source>
        <dbReference type="Google" id="ProtNLM"/>
    </source>
</evidence>
<gene>
    <name evidence="8" type="ORF">BP5796_13187</name>
</gene>
<dbReference type="PROSITE" id="PS00086">
    <property type="entry name" value="CYTOCHROME_P450"/>
    <property type="match status" value="1"/>
</dbReference>
<dbReference type="PRINTS" id="PR00463">
    <property type="entry name" value="EP450I"/>
</dbReference>
<dbReference type="AlphaFoldDB" id="A0A3D8Q475"/>
<dbReference type="GO" id="GO:0004497">
    <property type="term" value="F:monooxygenase activity"/>
    <property type="evidence" value="ECO:0007669"/>
    <property type="project" value="UniProtKB-KW"/>
</dbReference>
<keyword evidence="5 6" id="KW-0349">Heme</keyword>
<keyword evidence="7" id="KW-0732">Signal</keyword>
<dbReference type="Pfam" id="PF00067">
    <property type="entry name" value="p450"/>
    <property type="match status" value="1"/>
</dbReference>